<feature type="region of interest" description="Disordered" evidence="1">
    <location>
        <begin position="118"/>
        <end position="148"/>
    </location>
</feature>
<reference evidence="2" key="1">
    <citation type="submission" date="2020-03" db="EMBL/GenBank/DDBJ databases">
        <title>Studies in the Genomics of Life Span.</title>
        <authorList>
            <person name="Glass D."/>
        </authorList>
    </citation>
    <scope>NUCLEOTIDE SEQUENCE</scope>
    <source>
        <strain evidence="2">SUZIE</strain>
        <tissue evidence="2">Muscle</tissue>
    </source>
</reference>
<sequence length="206" mass="22737">MIVMEMGEGDVKIEEGKNFTWVPLITWTAQALVKQLPVSSPCRAIGRQVSRNHCGHLGLHSPGLYPSMGQLFGFLPALFQNSLIQELTCACLIIPCRTLPPASGNAAVPERLEALKYQRIKKPKKSSKGSSKSKKRSDGSASQAQQLPNSQVLWPDEAVCLRKKKRHSRPDPFARLSDLCHRQLPEDQTAILNSVDHDDPGHATLL</sequence>
<dbReference type="EMBL" id="JAATJV010185899">
    <property type="protein sequence ID" value="MBZ3872257.1"/>
    <property type="molecule type" value="Genomic_DNA"/>
</dbReference>
<evidence type="ECO:0000313" key="2">
    <source>
        <dbReference type="EMBL" id="MBZ3872257.1"/>
    </source>
</evidence>
<evidence type="ECO:0000313" key="3">
    <source>
        <dbReference type="Proteomes" id="UP001166674"/>
    </source>
</evidence>
<name>A0AA41MHV6_SCICA</name>
<comment type="caution">
    <text evidence="2">The sequence shown here is derived from an EMBL/GenBank/DDBJ whole genome shotgun (WGS) entry which is preliminary data.</text>
</comment>
<dbReference type="Proteomes" id="UP001166674">
    <property type="component" value="Unassembled WGS sequence"/>
</dbReference>
<gene>
    <name evidence="2" type="ORF">SUZIE_117035</name>
</gene>
<keyword evidence="3" id="KW-1185">Reference proteome</keyword>
<dbReference type="AlphaFoldDB" id="A0AA41MHV6"/>
<feature type="compositionally biased region" description="Basic residues" evidence="1">
    <location>
        <begin position="118"/>
        <end position="135"/>
    </location>
</feature>
<organism evidence="2 3">
    <name type="scientific">Sciurus carolinensis</name>
    <name type="common">Eastern gray squirrel</name>
    <dbReference type="NCBI Taxonomy" id="30640"/>
    <lineage>
        <taxon>Eukaryota</taxon>
        <taxon>Metazoa</taxon>
        <taxon>Chordata</taxon>
        <taxon>Craniata</taxon>
        <taxon>Vertebrata</taxon>
        <taxon>Euteleostomi</taxon>
        <taxon>Mammalia</taxon>
        <taxon>Eutheria</taxon>
        <taxon>Euarchontoglires</taxon>
        <taxon>Glires</taxon>
        <taxon>Rodentia</taxon>
        <taxon>Sciuromorpha</taxon>
        <taxon>Sciuridae</taxon>
        <taxon>Sciurinae</taxon>
        <taxon>Sciurini</taxon>
        <taxon>Sciurus</taxon>
    </lineage>
</organism>
<evidence type="ECO:0000256" key="1">
    <source>
        <dbReference type="SAM" id="MobiDB-lite"/>
    </source>
</evidence>
<protein>
    <submittedName>
        <fullName evidence="2">Uncharacterized protein</fullName>
    </submittedName>
</protein>
<proteinExistence type="predicted"/>
<accession>A0AA41MHV6</accession>